<accession>A0AB73GR37</accession>
<sequence length="76" mass="8146">MSISLEALFELAKALEVPPAYLLASTASMADAVLALGQQPPRQQDQLAGVLVSLSKMEPKARAECVRRLLPPDTEV</sequence>
<dbReference type="Gene3D" id="1.10.260.40">
    <property type="entry name" value="lambda repressor-like DNA-binding domains"/>
    <property type="match status" value="1"/>
</dbReference>
<dbReference type="InterPro" id="IPR010982">
    <property type="entry name" value="Lambda_DNA-bd_dom_sf"/>
</dbReference>
<dbReference type="AlphaFoldDB" id="A0AB73GR37"/>
<evidence type="ECO:0000313" key="2">
    <source>
        <dbReference type="EMBL" id="MBB5668500.1"/>
    </source>
</evidence>
<dbReference type="Proteomes" id="UP000528595">
    <property type="component" value="Unassembled WGS sequence"/>
</dbReference>
<comment type="caution">
    <text evidence="2">The sequence shown here is derived from an EMBL/GenBank/DDBJ whole genome shotgun (WGS) entry which is preliminary data.</text>
</comment>
<dbReference type="InterPro" id="IPR001387">
    <property type="entry name" value="Cro/C1-type_HTH"/>
</dbReference>
<organism evidence="2">
    <name type="scientific">Xanthomonas arboricola</name>
    <dbReference type="NCBI Taxonomy" id="56448"/>
    <lineage>
        <taxon>Bacteria</taxon>
        <taxon>Pseudomonadati</taxon>
        <taxon>Pseudomonadota</taxon>
        <taxon>Gammaproteobacteria</taxon>
        <taxon>Lysobacterales</taxon>
        <taxon>Lysobacteraceae</taxon>
        <taxon>Xanthomonas</taxon>
    </lineage>
</organism>
<name>A0AB73GR37_9XANT</name>
<protein>
    <recommendedName>
        <fullName evidence="1">HTH cro/C1-type domain-containing protein</fullName>
    </recommendedName>
</protein>
<feature type="domain" description="HTH cro/C1-type" evidence="1">
    <location>
        <begin position="2"/>
        <end position="22"/>
    </location>
</feature>
<evidence type="ECO:0000259" key="1">
    <source>
        <dbReference type="PROSITE" id="PS50943"/>
    </source>
</evidence>
<dbReference type="EMBL" id="JACIIQ010000001">
    <property type="protein sequence ID" value="MBB5668500.1"/>
    <property type="molecule type" value="Genomic_DNA"/>
</dbReference>
<proteinExistence type="predicted"/>
<reference evidence="2" key="1">
    <citation type="submission" date="2020-08" db="EMBL/GenBank/DDBJ databases">
        <title>Studying the diversity of plant-associated saprophytic bacteria and their role in host health and plant-pathogen interactions.</title>
        <authorList>
            <person name="Potnis N."/>
        </authorList>
    </citation>
    <scope>NUCLEOTIDE SEQUENCE</scope>
    <source>
        <strain evidence="2">F21</strain>
    </source>
</reference>
<dbReference type="PROSITE" id="PS50943">
    <property type="entry name" value="HTH_CROC1"/>
    <property type="match status" value="1"/>
</dbReference>
<dbReference type="GO" id="GO:0003677">
    <property type="term" value="F:DNA binding"/>
    <property type="evidence" value="ECO:0007669"/>
    <property type="project" value="InterPro"/>
</dbReference>
<gene>
    <name evidence="2" type="ORF">FHR65_000009</name>
</gene>